<keyword evidence="1" id="KW-0808">Transferase</keyword>
<reference evidence="4" key="2">
    <citation type="submission" date="2021-04" db="EMBL/GenBank/DDBJ databases">
        <authorList>
            <person name="Gilroy R."/>
        </authorList>
    </citation>
    <scope>NUCLEOTIDE SEQUENCE</scope>
    <source>
        <strain evidence="4">12435</strain>
    </source>
</reference>
<feature type="domain" description="Phospholipid/glycerol acyltransferase" evidence="3">
    <location>
        <begin position="36"/>
        <end position="149"/>
    </location>
</feature>
<evidence type="ECO:0000313" key="5">
    <source>
        <dbReference type="Proteomes" id="UP000823990"/>
    </source>
</evidence>
<dbReference type="SMART" id="SM00563">
    <property type="entry name" value="PlsC"/>
    <property type="match status" value="1"/>
</dbReference>
<name>A0A9D1TQZ2_9FIRM</name>
<dbReference type="Proteomes" id="UP000823990">
    <property type="component" value="Unassembled WGS sequence"/>
</dbReference>
<comment type="caution">
    <text evidence="4">The sequence shown here is derived from an EMBL/GenBank/DDBJ whole genome shotgun (WGS) entry which is preliminary data.</text>
</comment>
<gene>
    <name evidence="4" type="ORF">H9892_01205</name>
</gene>
<dbReference type="GO" id="GO:0003841">
    <property type="term" value="F:1-acylglycerol-3-phosphate O-acyltransferase activity"/>
    <property type="evidence" value="ECO:0007669"/>
    <property type="project" value="TreeGrafter"/>
</dbReference>
<dbReference type="Pfam" id="PF01553">
    <property type="entry name" value="Acyltransferase"/>
    <property type="match status" value="1"/>
</dbReference>
<dbReference type="GO" id="GO:0006654">
    <property type="term" value="P:phosphatidic acid biosynthetic process"/>
    <property type="evidence" value="ECO:0007669"/>
    <property type="project" value="TreeGrafter"/>
</dbReference>
<dbReference type="AlphaFoldDB" id="A0A9D1TQZ2"/>
<dbReference type="SUPFAM" id="SSF69593">
    <property type="entry name" value="Glycerol-3-phosphate (1)-acyltransferase"/>
    <property type="match status" value="1"/>
</dbReference>
<protein>
    <submittedName>
        <fullName evidence="4">1-acyl-sn-glycerol-3-phosphate acyltransferase</fullName>
    </submittedName>
</protein>
<reference evidence="4" key="1">
    <citation type="journal article" date="2021" name="PeerJ">
        <title>Extensive microbial diversity within the chicken gut microbiome revealed by metagenomics and culture.</title>
        <authorList>
            <person name="Gilroy R."/>
            <person name="Ravi A."/>
            <person name="Getino M."/>
            <person name="Pursley I."/>
            <person name="Horton D.L."/>
            <person name="Alikhan N.F."/>
            <person name="Baker D."/>
            <person name="Gharbi K."/>
            <person name="Hall N."/>
            <person name="Watson M."/>
            <person name="Adriaenssens E.M."/>
            <person name="Foster-Nyarko E."/>
            <person name="Jarju S."/>
            <person name="Secka A."/>
            <person name="Antonio M."/>
            <person name="Oren A."/>
            <person name="Chaudhuri R.R."/>
            <person name="La Ragione R."/>
            <person name="Hildebrand F."/>
            <person name="Pallen M.J."/>
        </authorList>
    </citation>
    <scope>NUCLEOTIDE SEQUENCE</scope>
    <source>
        <strain evidence="4">12435</strain>
    </source>
</reference>
<dbReference type="CDD" id="cd07989">
    <property type="entry name" value="LPLAT_AGPAT-like"/>
    <property type="match status" value="1"/>
</dbReference>
<dbReference type="PANTHER" id="PTHR10434">
    <property type="entry name" value="1-ACYL-SN-GLYCEROL-3-PHOSPHATE ACYLTRANSFERASE"/>
    <property type="match status" value="1"/>
</dbReference>
<evidence type="ECO:0000256" key="1">
    <source>
        <dbReference type="ARBA" id="ARBA00022679"/>
    </source>
</evidence>
<dbReference type="PANTHER" id="PTHR10434:SF11">
    <property type="entry name" value="1-ACYL-SN-GLYCEROL-3-PHOSPHATE ACYLTRANSFERASE"/>
    <property type="match status" value="1"/>
</dbReference>
<dbReference type="InterPro" id="IPR002123">
    <property type="entry name" value="Plipid/glycerol_acylTrfase"/>
</dbReference>
<proteinExistence type="predicted"/>
<sequence>MGKPFYYFSRCLYSLGRPVYPTKVIGRENIIKKGKCIYACNHLSAVDIPLTQVHIPGYRRYIGKVDFTERKSSKFLLSRFGVIFIDRERPALSTMREIFKVLDNGQILIFPEGTRNKGDESEMGELKTGLALFAAKSGAPVVPVLLYRRPKAFRKNYMYIGEPIDVIVDKGRMPTAAEAEAITARYAHEFARLRVRLCDYVENKRWKRKNRLKTGEIPPALAAFDAEHPAPLVPGEAEGKSE</sequence>
<keyword evidence="2 4" id="KW-0012">Acyltransferase</keyword>
<organism evidence="4 5">
    <name type="scientific">Candidatus Protoclostridium stercorigallinarum</name>
    <dbReference type="NCBI Taxonomy" id="2838741"/>
    <lineage>
        <taxon>Bacteria</taxon>
        <taxon>Bacillati</taxon>
        <taxon>Bacillota</taxon>
        <taxon>Clostridia</taxon>
        <taxon>Candidatus Protoclostridium</taxon>
    </lineage>
</organism>
<evidence type="ECO:0000313" key="4">
    <source>
        <dbReference type="EMBL" id="HIW01939.1"/>
    </source>
</evidence>
<dbReference type="EMBL" id="DXHS01000019">
    <property type="protein sequence ID" value="HIW01939.1"/>
    <property type="molecule type" value="Genomic_DNA"/>
</dbReference>
<accession>A0A9D1TQZ2</accession>
<evidence type="ECO:0000259" key="3">
    <source>
        <dbReference type="SMART" id="SM00563"/>
    </source>
</evidence>
<evidence type="ECO:0000256" key="2">
    <source>
        <dbReference type="ARBA" id="ARBA00023315"/>
    </source>
</evidence>